<name>A0ABQ1HTI6_9FLAO</name>
<keyword evidence="1" id="KW-0472">Membrane</keyword>
<proteinExistence type="predicted"/>
<reference evidence="4" key="1">
    <citation type="journal article" date="2019" name="Int. J. Syst. Evol. Microbiol.">
        <title>The Global Catalogue of Microorganisms (GCM) 10K type strain sequencing project: providing services to taxonomists for standard genome sequencing and annotation.</title>
        <authorList>
            <consortium name="The Broad Institute Genomics Platform"/>
            <consortium name="The Broad Institute Genome Sequencing Center for Infectious Disease"/>
            <person name="Wu L."/>
            <person name="Ma J."/>
        </authorList>
    </citation>
    <scope>NUCLEOTIDE SEQUENCE [LARGE SCALE GENOMIC DNA]</scope>
    <source>
        <strain evidence="4">CGMCC 1.12811</strain>
    </source>
</reference>
<accession>A0ABQ1HTI6</accession>
<dbReference type="CDD" id="cd03801">
    <property type="entry name" value="GT4_PimA-like"/>
    <property type="match status" value="1"/>
</dbReference>
<dbReference type="Gene3D" id="3.40.50.2000">
    <property type="entry name" value="Glycogen Phosphorylase B"/>
    <property type="match status" value="2"/>
</dbReference>
<keyword evidence="4" id="KW-1185">Reference proteome</keyword>
<evidence type="ECO:0000256" key="1">
    <source>
        <dbReference type="SAM" id="Phobius"/>
    </source>
</evidence>
<evidence type="ECO:0000313" key="4">
    <source>
        <dbReference type="Proteomes" id="UP000658793"/>
    </source>
</evidence>
<dbReference type="PANTHER" id="PTHR12526">
    <property type="entry name" value="GLYCOSYLTRANSFERASE"/>
    <property type="match status" value="1"/>
</dbReference>
<comment type="caution">
    <text evidence="3">The sequence shown here is derived from an EMBL/GenBank/DDBJ whole genome shotgun (WGS) entry which is preliminary data.</text>
</comment>
<dbReference type="PANTHER" id="PTHR12526:SF638">
    <property type="entry name" value="SPORE COAT PROTEIN SA"/>
    <property type="match status" value="1"/>
</dbReference>
<organism evidence="3 4">
    <name type="scientific">Flavobacterium palustre</name>
    <dbReference type="NCBI Taxonomy" id="1476463"/>
    <lineage>
        <taxon>Bacteria</taxon>
        <taxon>Pseudomonadati</taxon>
        <taxon>Bacteroidota</taxon>
        <taxon>Flavobacteriia</taxon>
        <taxon>Flavobacteriales</taxon>
        <taxon>Flavobacteriaceae</taxon>
        <taxon>Flavobacterium</taxon>
    </lineage>
</organism>
<dbReference type="SUPFAM" id="SSF53756">
    <property type="entry name" value="UDP-Glycosyltransferase/glycogen phosphorylase"/>
    <property type="match status" value="1"/>
</dbReference>
<dbReference type="EMBL" id="BMGA01000014">
    <property type="protein sequence ID" value="GGA88970.1"/>
    <property type="molecule type" value="Genomic_DNA"/>
</dbReference>
<evidence type="ECO:0000313" key="3">
    <source>
        <dbReference type="EMBL" id="GGA88970.1"/>
    </source>
</evidence>
<dbReference type="InterPro" id="IPR001296">
    <property type="entry name" value="Glyco_trans_1"/>
</dbReference>
<dbReference type="RefSeq" id="WP_188495829.1">
    <property type="nucleotide sequence ID" value="NZ_BMGA01000014.1"/>
</dbReference>
<evidence type="ECO:0000259" key="2">
    <source>
        <dbReference type="Pfam" id="PF00534"/>
    </source>
</evidence>
<feature type="transmembrane region" description="Helical" evidence="1">
    <location>
        <begin position="7"/>
        <end position="24"/>
    </location>
</feature>
<dbReference type="Proteomes" id="UP000658793">
    <property type="component" value="Unassembled WGS sequence"/>
</dbReference>
<sequence>MKKNVKSIFNFFRGYYFLLLLYFFKKRKIKNAEIVFFFPFYHTGGAEKVHSQIVAALQVKKCIVIFTQGSATTNFLKKFKANATVIEINSIVNKKNDWINQKLKCLLYSTINQSNTIQTIFSSNSPYFYNLLSYLNPDLKIIDLYHSFSQNDSREKQLIDSAIRINKRIVISQKTKRDIISYYNKNNINQELIKRIEVIENAVMVPEILDNKTNKNMVIGFVGRWSEEKRPEVFLSIANMIQIEFPEIEFVMAGSGIVSNYEVIQENGVKYLGDLFEENQIIELYRKIDLLLLPSVYEGFPMVIMEAMSYGVIPIATDVGGISEHLQNNTNGILIENSSDEFHLATQFVKIIKMLVREGYVRDRMSKNAFEYAQNNFDIEQFNKSYQELLN</sequence>
<keyword evidence="1" id="KW-1133">Transmembrane helix</keyword>
<feature type="domain" description="Glycosyl transferase family 1" evidence="2">
    <location>
        <begin position="213"/>
        <end position="370"/>
    </location>
</feature>
<gene>
    <name evidence="3" type="ORF">GCM10008015_31860</name>
</gene>
<keyword evidence="1" id="KW-0812">Transmembrane</keyword>
<dbReference type="Pfam" id="PF00534">
    <property type="entry name" value="Glycos_transf_1"/>
    <property type="match status" value="1"/>
</dbReference>
<protein>
    <recommendedName>
        <fullName evidence="2">Glycosyl transferase family 1 domain-containing protein</fullName>
    </recommendedName>
</protein>